<keyword evidence="1" id="KW-0813">Transport</keyword>
<dbReference type="CDD" id="cd03219">
    <property type="entry name" value="ABC_Mj1267_LivG_branched"/>
    <property type="match status" value="1"/>
</dbReference>
<evidence type="ECO:0000259" key="4">
    <source>
        <dbReference type="PROSITE" id="PS50893"/>
    </source>
</evidence>
<dbReference type="SMART" id="SM00382">
    <property type="entry name" value="AAA"/>
    <property type="match status" value="1"/>
</dbReference>
<keyword evidence="6" id="KW-1185">Reference proteome</keyword>
<dbReference type="RefSeq" id="WP_324668349.1">
    <property type="nucleotide sequence ID" value="NZ_CP141614.1"/>
</dbReference>
<gene>
    <name evidence="5" type="ORF">VLY81_11605</name>
</gene>
<dbReference type="InterPro" id="IPR032823">
    <property type="entry name" value="BCA_ABC_TP_C"/>
</dbReference>
<dbReference type="InterPro" id="IPR051120">
    <property type="entry name" value="ABC_AA/LPS_Transport"/>
</dbReference>
<dbReference type="EMBL" id="CP141614">
    <property type="protein sequence ID" value="WRP14060.1"/>
    <property type="molecule type" value="Genomic_DNA"/>
</dbReference>
<sequence>MALLEVRDLSIQFGGLKALDGFTLSLDEGEMVGLIGPNGAGKTTVFNLITGVYRPSRGEIRFRGRSLVGLRPNQIVRLGIARTFQNIRLFKGLSVVDNVRAALFSQTGYGLLPALVGGGRTAGEEARVYWRAMEMLRLFELEEVAAEPAGSLPYGAQRRLEMARALASGPRLLLLDEPAAGMNPTEADRLMELIRWVHRHFGVAIVLIEHQMRVVMRLCPRIVVLDFGQVIAQGSPEAVRQDPRVLEAYLGKGVAVT</sequence>
<reference evidence="6" key="1">
    <citation type="submission" date="2023-12" db="EMBL/GenBank/DDBJ databases">
        <title>Novel isolates from deep terrestrial aquifers shed light on the physiology and ecology of the class Limnochordia.</title>
        <authorList>
            <person name="Karnachuk O.V."/>
            <person name="Lukina A.P."/>
            <person name="Avakyan M.R."/>
            <person name="Kadnikov V."/>
            <person name="Begmatov S."/>
            <person name="Beletsky A.V."/>
            <person name="Mardanov A.V."/>
            <person name="Ravin N.V."/>
        </authorList>
    </citation>
    <scope>NUCLEOTIDE SEQUENCE [LARGE SCALE GENOMIC DNA]</scope>
    <source>
        <strain evidence="6">LN</strain>
    </source>
</reference>
<dbReference type="SUPFAM" id="SSF52540">
    <property type="entry name" value="P-loop containing nucleoside triphosphate hydrolases"/>
    <property type="match status" value="1"/>
</dbReference>
<dbReference type="InterPro" id="IPR003439">
    <property type="entry name" value="ABC_transporter-like_ATP-bd"/>
</dbReference>
<dbReference type="Gene3D" id="3.40.50.300">
    <property type="entry name" value="P-loop containing nucleotide triphosphate hydrolases"/>
    <property type="match status" value="1"/>
</dbReference>
<organism evidence="5 6">
    <name type="scientific">Geochorda subterranea</name>
    <dbReference type="NCBI Taxonomy" id="3109564"/>
    <lineage>
        <taxon>Bacteria</taxon>
        <taxon>Bacillati</taxon>
        <taxon>Bacillota</taxon>
        <taxon>Limnochordia</taxon>
        <taxon>Limnochordales</taxon>
        <taxon>Geochordaceae</taxon>
        <taxon>Geochorda</taxon>
    </lineage>
</organism>
<dbReference type="Pfam" id="PF00005">
    <property type="entry name" value="ABC_tran"/>
    <property type="match status" value="1"/>
</dbReference>
<feature type="domain" description="ABC transporter" evidence="4">
    <location>
        <begin position="4"/>
        <end position="252"/>
    </location>
</feature>
<evidence type="ECO:0000256" key="1">
    <source>
        <dbReference type="ARBA" id="ARBA00022448"/>
    </source>
</evidence>
<evidence type="ECO:0000313" key="5">
    <source>
        <dbReference type="EMBL" id="WRP14060.1"/>
    </source>
</evidence>
<dbReference type="PANTHER" id="PTHR45772">
    <property type="entry name" value="CONSERVED COMPONENT OF ABC TRANSPORTER FOR NATURAL AMINO ACIDS-RELATED"/>
    <property type="match status" value="1"/>
</dbReference>
<dbReference type="InterPro" id="IPR003593">
    <property type="entry name" value="AAA+_ATPase"/>
</dbReference>
<evidence type="ECO:0000256" key="2">
    <source>
        <dbReference type="ARBA" id="ARBA00022741"/>
    </source>
</evidence>
<evidence type="ECO:0000313" key="6">
    <source>
        <dbReference type="Proteomes" id="UP001333102"/>
    </source>
</evidence>
<keyword evidence="3 5" id="KW-0067">ATP-binding</keyword>
<dbReference type="Pfam" id="PF12399">
    <property type="entry name" value="BCA_ABC_TP_C"/>
    <property type="match status" value="1"/>
</dbReference>
<protein>
    <submittedName>
        <fullName evidence="5">ABC transporter ATP-binding protein</fullName>
    </submittedName>
</protein>
<dbReference type="GO" id="GO:0005524">
    <property type="term" value="F:ATP binding"/>
    <property type="evidence" value="ECO:0007669"/>
    <property type="project" value="UniProtKB-KW"/>
</dbReference>
<dbReference type="Proteomes" id="UP001333102">
    <property type="component" value="Chromosome"/>
</dbReference>
<accession>A0ABZ1BNL0</accession>
<dbReference type="PANTHER" id="PTHR45772:SF7">
    <property type="entry name" value="AMINO ACID ABC TRANSPORTER ATP-BINDING PROTEIN"/>
    <property type="match status" value="1"/>
</dbReference>
<proteinExistence type="predicted"/>
<name>A0ABZ1BNL0_9FIRM</name>
<dbReference type="PROSITE" id="PS50893">
    <property type="entry name" value="ABC_TRANSPORTER_2"/>
    <property type="match status" value="1"/>
</dbReference>
<evidence type="ECO:0000256" key="3">
    <source>
        <dbReference type="ARBA" id="ARBA00022840"/>
    </source>
</evidence>
<dbReference type="InterPro" id="IPR027417">
    <property type="entry name" value="P-loop_NTPase"/>
</dbReference>
<keyword evidence="2" id="KW-0547">Nucleotide-binding</keyword>